<evidence type="ECO:0000313" key="5">
    <source>
        <dbReference type="EMBL" id="RMI38273.1"/>
    </source>
</evidence>
<feature type="binding site" evidence="2">
    <location>
        <begin position="110"/>
        <end position="113"/>
    </location>
    <ligand>
        <name>glutathione</name>
        <dbReference type="ChEBI" id="CHEBI:57925"/>
    </ligand>
</feature>
<feature type="binding site" evidence="2">
    <location>
        <position position="81"/>
    </location>
    <ligand>
        <name>glutathione</name>
        <dbReference type="ChEBI" id="CHEBI:57925"/>
    </ligand>
</feature>
<dbReference type="PROSITE" id="PS50405">
    <property type="entry name" value="GST_CTER"/>
    <property type="match status" value="1"/>
</dbReference>
<evidence type="ECO:0000259" key="4">
    <source>
        <dbReference type="PROSITE" id="PS50405"/>
    </source>
</evidence>
<dbReference type="GO" id="GO:0005737">
    <property type="term" value="C:cytoplasm"/>
    <property type="evidence" value="ECO:0007669"/>
    <property type="project" value="TreeGrafter"/>
</dbReference>
<dbReference type="Gene3D" id="3.40.30.10">
    <property type="entry name" value="Glutaredoxin"/>
    <property type="match status" value="1"/>
</dbReference>
<evidence type="ECO:0000256" key="1">
    <source>
        <dbReference type="PIRSR" id="PIRSR015753-1"/>
    </source>
</evidence>
<proteinExistence type="predicted"/>
<dbReference type="PIRSF" id="PIRSF015753">
    <property type="entry name" value="GST"/>
    <property type="match status" value="1"/>
</dbReference>
<feature type="domain" description="GST C-terminal" evidence="4">
    <location>
        <begin position="153"/>
        <end position="277"/>
    </location>
</feature>
<dbReference type="InterPro" id="IPR010987">
    <property type="entry name" value="Glutathione-S-Trfase_C-like"/>
</dbReference>
<dbReference type="SUPFAM" id="SSF52833">
    <property type="entry name" value="Thioredoxin-like"/>
    <property type="match status" value="1"/>
</dbReference>
<feature type="site" description="Lowers pKa of active site Cys" evidence="3">
    <location>
        <position position="277"/>
    </location>
</feature>
<accession>A0A3M2LP02</accession>
<keyword evidence="5" id="KW-0808">Transferase</keyword>
<dbReference type="CDD" id="cd03190">
    <property type="entry name" value="GST_C_Omega_like"/>
    <property type="match status" value="1"/>
</dbReference>
<dbReference type="InterPro" id="IPR047047">
    <property type="entry name" value="GST_Omega-like_C"/>
</dbReference>
<dbReference type="InterPro" id="IPR004045">
    <property type="entry name" value="Glutathione_S-Trfase_N"/>
</dbReference>
<protein>
    <submittedName>
        <fullName evidence="5">Glutathione S-transferase family protein</fullName>
    </submittedName>
</protein>
<dbReference type="InterPro" id="IPR036249">
    <property type="entry name" value="Thioredoxin-like_sf"/>
</dbReference>
<comment type="caution">
    <text evidence="5">The sequence shown here is derived from an EMBL/GenBank/DDBJ whole genome shotgun (WGS) entry which is preliminary data.</text>
</comment>
<feature type="active site" description="Nucleophile" evidence="1">
    <location>
        <position position="48"/>
    </location>
</feature>
<gene>
    <name evidence="5" type="ORF">EBO15_33510</name>
</gene>
<dbReference type="PANTHER" id="PTHR32419:SF6">
    <property type="entry name" value="GLUTATHIONE S-TRANSFERASE OMEGA-LIKE 1-RELATED"/>
    <property type="match status" value="1"/>
</dbReference>
<feature type="active site" description="Proton donor/acceptor" evidence="1">
    <location>
        <position position="176"/>
    </location>
</feature>
<organism evidence="5 6">
    <name type="scientific">Actinomadura harenae</name>
    <dbReference type="NCBI Taxonomy" id="2483351"/>
    <lineage>
        <taxon>Bacteria</taxon>
        <taxon>Bacillati</taxon>
        <taxon>Actinomycetota</taxon>
        <taxon>Actinomycetes</taxon>
        <taxon>Streptosporangiales</taxon>
        <taxon>Thermomonosporaceae</taxon>
        <taxon>Actinomadura</taxon>
    </lineage>
</organism>
<evidence type="ECO:0000256" key="3">
    <source>
        <dbReference type="PIRSR" id="PIRSR015753-3"/>
    </source>
</evidence>
<dbReference type="InterPro" id="IPR040079">
    <property type="entry name" value="Glutathione_S-Trfase"/>
</dbReference>
<dbReference type="SFLD" id="SFLDG01206">
    <property type="entry name" value="Xi.1"/>
    <property type="match status" value="1"/>
</dbReference>
<dbReference type="OrthoDB" id="9769158at2"/>
<sequence length="310" mass="35219">MTSDVPKEMKAGRFVRQPNRFTGRITADGPGPYPAEAGRYRLLVSYACPWAHRSMIVRRLLGLEDVITLGVVDPLRDERGWRFPEPDPVTGASFLSELYLATDPGFTGKRYTVPCVWDTTTGRLVTNDFPNITTMFETEFGAFHGPDAPDLYPEKLRPEIDELNEVVYTDVNNGVYKAGLATQQDAYEEAVDALFTTLDGLEERLADRRYLVGNRLTEADVRLYPTLARFDAVYHGHFKCDLRRLIDYPNLWGYARDLYSRPAFGGTTDFDQIKRHYYMTHKFINPSGIVPKGPVLDWMAPHDRARLGPA</sequence>
<dbReference type="PANTHER" id="PTHR32419">
    <property type="entry name" value="GLUTATHIONYL-HYDROQUINONE REDUCTASE"/>
    <property type="match status" value="1"/>
</dbReference>
<dbReference type="SUPFAM" id="SSF47616">
    <property type="entry name" value="GST C-terminal domain-like"/>
    <property type="match status" value="1"/>
</dbReference>
<evidence type="ECO:0000313" key="6">
    <source>
        <dbReference type="Proteomes" id="UP000282674"/>
    </source>
</evidence>
<dbReference type="EMBL" id="RFFG01000089">
    <property type="protein sequence ID" value="RMI38273.1"/>
    <property type="molecule type" value="Genomic_DNA"/>
</dbReference>
<dbReference type="InterPro" id="IPR036282">
    <property type="entry name" value="Glutathione-S-Trfase_C_sf"/>
</dbReference>
<reference evidence="5 6" key="1">
    <citation type="submission" date="2018-10" db="EMBL/GenBank/DDBJ databases">
        <title>Isolation from soil.</title>
        <authorList>
            <person name="Hu J."/>
        </authorList>
    </citation>
    <scope>NUCLEOTIDE SEQUENCE [LARGE SCALE GENOMIC DNA]</scope>
    <source>
        <strain evidence="5 6">NEAU-Ht49</strain>
    </source>
</reference>
<dbReference type="AlphaFoldDB" id="A0A3M2LP02"/>
<dbReference type="Pfam" id="PF13409">
    <property type="entry name" value="GST_N_2"/>
    <property type="match status" value="1"/>
</dbReference>
<dbReference type="SFLD" id="SFLDG01148">
    <property type="entry name" value="Xi_(cytGST)"/>
    <property type="match status" value="1"/>
</dbReference>
<evidence type="ECO:0000256" key="2">
    <source>
        <dbReference type="PIRSR" id="PIRSR015753-2"/>
    </source>
</evidence>
<dbReference type="SFLD" id="SFLDS00019">
    <property type="entry name" value="Glutathione_Transferase_(cytos"/>
    <property type="match status" value="1"/>
</dbReference>
<dbReference type="InterPro" id="IPR016639">
    <property type="entry name" value="GST_Omega/GSH"/>
</dbReference>
<feature type="site" description="Lowers pKa of active site Cys" evidence="3">
    <location>
        <position position="234"/>
    </location>
</feature>
<dbReference type="Proteomes" id="UP000282674">
    <property type="component" value="Unassembled WGS sequence"/>
</dbReference>
<dbReference type="Gene3D" id="1.20.1050.10">
    <property type="match status" value="1"/>
</dbReference>
<keyword evidence="6" id="KW-1185">Reference proteome</keyword>
<dbReference type="Pfam" id="PF13410">
    <property type="entry name" value="GST_C_2"/>
    <property type="match status" value="1"/>
</dbReference>
<name>A0A3M2LP02_9ACTN</name>
<dbReference type="GO" id="GO:0004364">
    <property type="term" value="F:glutathione transferase activity"/>
    <property type="evidence" value="ECO:0007669"/>
    <property type="project" value="InterPro"/>
</dbReference>